<keyword evidence="3" id="KW-0519">Myristate</keyword>
<dbReference type="Proteomes" id="UP000424527">
    <property type="component" value="Unassembled WGS sequence"/>
</dbReference>
<dbReference type="GO" id="GO:0005104">
    <property type="term" value="F:fibroblast growth factor receptor binding"/>
    <property type="evidence" value="ECO:0007669"/>
    <property type="project" value="TreeGrafter"/>
</dbReference>
<evidence type="ECO:0000259" key="7">
    <source>
        <dbReference type="PROSITE" id="PS51064"/>
    </source>
</evidence>
<feature type="compositionally biased region" description="Basic and acidic residues" evidence="6">
    <location>
        <begin position="297"/>
        <end position="318"/>
    </location>
</feature>
<dbReference type="Pfam" id="PF02174">
    <property type="entry name" value="IRS"/>
    <property type="match status" value="1"/>
</dbReference>
<dbReference type="PANTHER" id="PTHR21258:SF40">
    <property type="entry name" value="FIBROBLAST GROWTH FACTOR RECEPTOR SUBSTRATE 2"/>
    <property type="match status" value="1"/>
</dbReference>
<keyword evidence="4" id="KW-0472">Membrane</keyword>
<feature type="compositionally biased region" description="Low complexity" evidence="6">
    <location>
        <begin position="320"/>
        <end position="344"/>
    </location>
</feature>
<dbReference type="EMBL" id="REGW02000839">
    <property type="protein sequence ID" value="KAE8277327.1"/>
    <property type="molecule type" value="Genomic_DNA"/>
</dbReference>
<keyword evidence="9" id="KW-1185">Reference proteome</keyword>
<evidence type="ECO:0000313" key="8">
    <source>
        <dbReference type="EMBL" id="KAE8277327.1"/>
    </source>
</evidence>
<evidence type="ECO:0000256" key="3">
    <source>
        <dbReference type="ARBA" id="ARBA00022707"/>
    </source>
</evidence>
<reference evidence="8 9" key="1">
    <citation type="submission" date="2019-07" db="EMBL/GenBank/DDBJ databases">
        <title>Chromosome genome assembly for large yellow croaker.</title>
        <authorList>
            <person name="Xiao S."/>
        </authorList>
    </citation>
    <scope>NUCLEOTIDE SEQUENCE [LARGE SCALE GENOMIC DNA]</scope>
    <source>
        <strain evidence="8">JMULYC20181020</strain>
        <tissue evidence="8">Muscle</tissue>
    </source>
</reference>
<dbReference type="PANTHER" id="PTHR21258">
    <property type="entry name" value="DOCKING PROTEIN RELATED"/>
    <property type="match status" value="1"/>
</dbReference>
<evidence type="ECO:0000256" key="4">
    <source>
        <dbReference type="ARBA" id="ARBA00023136"/>
    </source>
</evidence>
<dbReference type="InterPro" id="IPR002404">
    <property type="entry name" value="IRS_PTB"/>
</dbReference>
<dbReference type="GO" id="GO:0005737">
    <property type="term" value="C:cytoplasm"/>
    <property type="evidence" value="ECO:0007669"/>
    <property type="project" value="TreeGrafter"/>
</dbReference>
<dbReference type="InterPro" id="IPR038742">
    <property type="entry name" value="FRS2_PTB"/>
</dbReference>
<dbReference type="Gene3D" id="2.30.29.30">
    <property type="entry name" value="Pleckstrin-homology domain (PH domain)/Phosphotyrosine-binding domain (PTB)"/>
    <property type="match status" value="1"/>
</dbReference>
<name>A0A6G0HDM1_LARCR</name>
<evidence type="ECO:0000256" key="5">
    <source>
        <dbReference type="ARBA" id="ARBA00023288"/>
    </source>
</evidence>
<feature type="region of interest" description="Disordered" evidence="6">
    <location>
        <begin position="181"/>
        <end position="203"/>
    </location>
</feature>
<feature type="region of interest" description="Disordered" evidence="6">
    <location>
        <begin position="492"/>
        <end position="523"/>
    </location>
</feature>
<protein>
    <submittedName>
        <fullName evidence="8">Fibroblast growth factor receptor substrate 2</fullName>
    </submittedName>
</protein>
<evidence type="ECO:0000256" key="6">
    <source>
        <dbReference type="SAM" id="MobiDB-lite"/>
    </source>
</evidence>
<feature type="compositionally biased region" description="Polar residues" evidence="6">
    <location>
        <begin position="190"/>
        <end position="202"/>
    </location>
</feature>
<accession>A0A6G0HDM1</accession>
<keyword evidence="2" id="KW-0597">Phosphoprotein</keyword>
<dbReference type="SUPFAM" id="SSF50729">
    <property type="entry name" value="PH domain-like"/>
    <property type="match status" value="1"/>
</dbReference>
<keyword evidence="5" id="KW-0449">Lipoprotein</keyword>
<evidence type="ECO:0000313" key="9">
    <source>
        <dbReference type="Proteomes" id="UP000424527"/>
    </source>
</evidence>
<comment type="subcellular location">
    <subcellularLocation>
        <location evidence="1">Membrane</location>
    </subcellularLocation>
</comment>
<organism evidence="8 9">
    <name type="scientific">Larimichthys crocea</name>
    <name type="common">Large yellow croaker</name>
    <name type="synonym">Pseudosciaena crocea</name>
    <dbReference type="NCBI Taxonomy" id="215358"/>
    <lineage>
        <taxon>Eukaryota</taxon>
        <taxon>Metazoa</taxon>
        <taxon>Chordata</taxon>
        <taxon>Craniata</taxon>
        <taxon>Vertebrata</taxon>
        <taxon>Euteleostomi</taxon>
        <taxon>Actinopterygii</taxon>
        <taxon>Neopterygii</taxon>
        <taxon>Teleostei</taxon>
        <taxon>Neoteleostei</taxon>
        <taxon>Acanthomorphata</taxon>
        <taxon>Eupercaria</taxon>
        <taxon>Sciaenidae</taxon>
        <taxon>Larimichthys</taxon>
    </lineage>
</organism>
<feature type="domain" description="IRS-type PTB" evidence="7">
    <location>
        <begin position="49"/>
        <end position="151"/>
    </location>
</feature>
<dbReference type="AlphaFoldDB" id="A0A6G0HDM1"/>
<evidence type="ECO:0000256" key="2">
    <source>
        <dbReference type="ARBA" id="ARBA00022553"/>
    </source>
</evidence>
<dbReference type="GO" id="GO:0005068">
    <property type="term" value="F:transmembrane receptor protein tyrosine kinase adaptor activity"/>
    <property type="evidence" value="ECO:0007669"/>
    <property type="project" value="TreeGrafter"/>
</dbReference>
<dbReference type="CDD" id="cd01202">
    <property type="entry name" value="PTB_FRS2"/>
    <property type="match status" value="1"/>
</dbReference>
<evidence type="ECO:0000256" key="1">
    <source>
        <dbReference type="ARBA" id="ARBA00004370"/>
    </source>
</evidence>
<dbReference type="InterPro" id="IPR050996">
    <property type="entry name" value="Docking_Protein_DOK"/>
</dbReference>
<dbReference type="SMART" id="SM00310">
    <property type="entry name" value="PTBI"/>
    <property type="match status" value="1"/>
</dbReference>
<dbReference type="InterPro" id="IPR011993">
    <property type="entry name" value="PH-like_dom_sf"/>
</dbReference>
<dbReference type="GO" id="GO:0016020">
    <property type="term" value="C:membrane"/>
    <property type="evidence" value="ECO:0007669"/>
    <property type="project" value="UniProtKB-SubCell"/>
</dbReference>
<sequence>MAPLGEAPAIPNHRSRACAERRGFTTLELSEVQPSCRDLAAASSRDAPTRSKLGFHRIKSDKRGRWNELGSGVMELTDAELVLHTHRRDDVRWPYLCLRRYGYDSNLFSFESGRRCQTGQGIFAFKCSRAEEIFNMLQEVMHSHSISVVEEAVLEPNHQGAHTPAALGYSVPTVPNGVTRIPSVGEAPSHPSTRPSVASTRLPSVGEESTHPLLVADEAVHTYVNTTGLLEDQPSPLTITTRWRVPPLPSLSVLRHRLLLRGSAPSHWHRPPLLSHRCCWSHRAPFVLGPTPVQRQLMEKEKRQQEAKETEKPRETNGHAEAPAEAELPPPLSNGSSSSSSNPSTALRRHRPPPLTPDLNVNNSAQRRTALLDYENLPALPPVWEARKPSSEEEENGGSGLKTPAHRPEQPAAAPGPTIFNFDFRRPPLSGLPEPPKTLNYIEVEMDNNAGNKGASDGSNPHATHPDLPATPHNPPRRTELYALIDIERTAAMSNLQKARPRDDGTSRKTRHNSTELPTKSTV</sequence>
<dbReference type="PROSITE" id="PS51064">
    <property type="entry name" value="IRS_PTB"/>
    <property type="match status" value="1"/>
</dbReference>
<proteinExistence type="predicted"/>
<gene>
    <name evidence="8" type="ORF">D5F01_LYC24785</name>
</gene>
<keyword evidence="8" id="KW-0675">Receptor</keyword>
<comment type="caution">
    <text evidence="8">The sequence shown here is derived from an EMBL/GenBank/DDBJ whole genome shotgun (WGS) entry which is preliminary data.</text>
</comment>
<dbReference type="SMART" id="SM01244">
    <property type="entry name" value="IRS"/>
    <property type="match status" value="1"/>
</dbReference>
<dbReference type="GO" id="GO:0005911">
    <property type="term" value="C:cell-cell junction"/>
    <property type="evidence" value="ECO:0007669"/>
    <property type="project" value="TreeGrafter"/>
</dbReference>
<dbReference type="GO" id="GO:0008543">
    <property type="term" value="P:fibroblast growth factor receptor signaling pathway"/>
    <property type="evidence" value="ECO:0007669"/>
    <property type="project" value="TreeGrafter"/>
</dbReference>
<feature type="region of interest" description="Disordered" evidence="6">
    <location>
        <begin position="291"/>
        <end position="362"/>
    </location>
</feature>
<feature type="region of interest" description="Disordered" evidence="6">
    <location>
        <begin position="382"/>
        <end position="480"/>
    </location>
</feature>